<protein>
    <recommendedName>
        <fullName evidence="6">Tat pathway signal sequence</fullName>
    </recommendedName>
</protein>
<dbReference type="Proteomes" id="UP000193689">
    <property type="component" value="Unassembled WGS sequence"/>
</dbReference>
<evidence type="ECO:0000256" key="3">
    <source>
        <dbReference type="SAM" id="Phobius"/>
    </source>
</evidence>
<feature type="transmembrane region" description="Helical" evidence="3">
    <location>
        <begin position="54"/>
        <end position="77"/>
    </location>
</feature>
<keyword evidence="3" id="KW-0812">Transmembrane</keyword>
<evidence type="ECO:0000313" key="4">
    <source>
        <dbReference type="EMBL" id="ORY70415.1"/>
    </source>
</evidence>
<gene>
    <name evidence="4" type="ORF">BCR38DRAFT_521202</name>
</gene>
<feature type="region of interest" description="Disordered" evidence="2">
    <location>
        <begin position="1"/>
        <end position="38"/>
    </location>
</feature>
<keyword evidence="3" id="KW-0472">Membrane</keyword>
<comment type="caution">
    <text evidence="4">The sequence shown here is derived from an EMBL/GenBank/DDBJ whole genome shotgun (WGS) entry which is preliminary data.</text>
</comment>
<comment type="similarity">
    <text evidence="1">Belongs to the ustYa family.</text>
</comment>
<proteinExistence type="inferred from homology"/>
<evidence type="ECO:0000256" key="2">
    <source>
        <dbReference type="SAM" id="MobiDB-lite"/>
    </source>
</evidence>
<evidence type="ECO:0000256" key="1">
    <source>
        <dbReference type="ARBA" id="ARBA00035112"/>
    </source>
</evidence>
<dbReference type="STRING" id="1141098.A0A1Y2EHZ3"/>
<dbReference type="InParanoid" id="A0A1Y2EHZ3"/>
<dbReference type="GeneID" id="63781395"/>
<reference evidence="4 5" key="1">
    <citation type="submission" date="2016-07" db="EMBL/GenBank/DDBJ databases">
        <title>Pervasive Adenine N6-methylation of Active Genes in Fungi.</title>
        <authorList>
            <consortium name="DOE Joint Genome Institute"/>
            <person name="Mondo S.J."/>
            <person name="Dannebaum R.O."/>
            <person name="Kuo R.C."/>
            <person name="Labutti K."/>
            <person name="Haridas S."/>
            <person name="Kuo A."/>
            <person name="Salamov A."/>
            <person name="Ahrendt S.R."/>
            <person name="Lipzen A."/>
            <person name="Sullivan W."/>
            <person name="Andreopoulos W.B."/>
            <person name="Clum A."/>
            <person name="Lindquist E."/>
            <person name="Daum C."/>
            <person name="Ramamoorthy G.K."/>
            <person name="Gryganskyi A."/>
            <person name="Culley D."/>
            <person name="Magnuson J.K."/>
            <person name="James T.Y."/>
            <person name="O'Malley M.A."/>
            <person name="Stajich J.E."/>
            <person name="Spatafora J.W."/>
            <person name="Visel A."/>
            <person name="Grigoriev I.V."/>
        </authorList>
    </citation>
    <scope>NUCLEOTIDE SEQUENCE [LARGE SCALE GENOMIC DNA]</scope>
    <source>
        <strain evidence="4 5">CBS 129021</strain>
    </source>
</reference>
<evidence type="ECO:0000313" key="5">
    <source>
        <dbReference type="Proteomes" id="UP000193689"/>
    </source>
</evidence>
<keyword evidence="5" id="KW-1185">Reference proteome</keyword>
<sequence length="299" mass="33225">MAPSFGSSTVSKEEIEDTVGLLSKDHPSSEDGSPLPTWREVPNKFNTSLSKTRFLLAGVVTLSLTNIATFLLLVVLATRQQACPLAVNHPPTGVAHAVEKLAGPPKPQLLNVTFYDHDQSIFRKHASDVADAFWYEYTQVDSGVILIPEEDAEQAAIDKSRHAYFDSPEMGLVGYPVKVEAIHQMHCLNLLRMNLYYNIDHTRETCGPPHCAGPEKYVQLHIDHCVEVLRLRLQCTADVGVTPLLWLGQEGRLTGDMARVHTCSDYEAVRKFVAEETTKLPNPGVIVPKNGEFYVDDYI</sequence>
<dbReference type="Pfam" id="PF11807">
    <property type="entry name" value="UstYa"/>
    <property type="match status" value="1"/>
</dbReference>
<accession>A0A1Y2EHZ3</accession>
<dbReference type="PANTHER" id="PTHR33365:SF13">
    <property type="entry name" value="TAT PATHWAY SIGNAL SEQUENCE"/>
    <property type="match status" value="1"/>
</dbReference>
<dbReference type="AlphaFoldDB" id="A0A1Y2EHZ3"/>
<dbReference type="PANTHER" id="PTHR33365">
    <property type="entry name" value="YALI0B05434P"/>
    <property type="match status" value="1"/>
</dbReference>
<keyword evidence="3" id="KW-1133">Transmembrane helix</keyword>
<dbReference type="EMBL" id="MCFJ01000002">
    <property type="protein sequence ID" value="ORY70415.1"/>
    <property type="molecule type" value="Genomic_DNA"/>
</dbReference>
<dbReference type="OrthoDB" id="3687641at2759"/>
<dbReference type="GO" id="GO:0043386">
    <property type="term" value="P:mycotoxin biosynthetic process"/>
    <property type="evidence" value="ECO:0007669"/>
    <property type="project" value="InterPro"/>
</dbReference>
<name>A0A1Y2EHZ3_9PEZI</name>
<feature type="compositionally biased region" description="Polar residues" evidence="2">
    <location>
        <begin position="1"/>
        <end position="10"/>
    </location>
</feature>
<organism evidence="4 5">
    <name type="scientific">Pseudomassariella vexata</name>
    <dbReference type="NCBI Taxonomy" id="1141098"/>
    <lineage>
        <taxon>Eukaryota</taxon>
        <taxon>Fungi</taxon>
        <taxon>Dikarya</taxon>
        <taxon>Ascomycota</taxon>
        <taxon>Pezizomycotina</taxon>
        <taxon>Sordariomycetes</taxon>
        <taxon>Xylariomycetidae</taxon>
        <taxon>Amphisphaeriales</taxon>
        <taxon>Pseudomassariaceae</taxon>
        <taxon>Pseudomassariella</taxon>
    </lineage>
</organism>
<evidence type="ECO:0008006" key="6">
    <source>
        <dbReference type="Google" id="ProtNLM"/>
    </source>
</evidence>
<dbReference type="InterPro" id="IPR021765">
    <property type="entry name" value="UstYa-like"/>
</dbReference>
<dbReference type="RefSeq" id="XP_040720365.1">
    <property type="nucleotide sequence ID" value="XM_040865183.1"/>
</dbReference>